<organism evidence="4 5">
    <name type="scientific">Cellvibrio mixtus</name>
    <dbReference type="NCBI Taxonomy" id="39650"/>
    <lineage>
        <taxon>Bacteria</taxon>
        <taxon>Pseudomonadati</taxon>
        <taxon>Pseudomonadota</taxon>
        <taxon>Gammaproteobacteria</taxon>
        <taxon>Cellvibrionales</taxon>
        <taxon>Cellvibrionaceae</taxon>
        <taxon>Cellvibrio</taxon>
    </lineage>
</organism>
<sequence length="154" mass="15362">MKKSLVVMGLVGLLTANAQAADLFGSLKKASETVDKAQAKVAETQAKVEETSAAASNVSTTPEQSALALVKTKLGDNATKAQVQTALGAPVATSGKADAEVWLYDASSVNATAAQAAQVAAALGVNNAGATKQVAVHFAGDKVVNVVLADVAAQ</sequence>
<evidence type="ECO:0000256" key="1">
    <source>
        <dbReference type="SAM" id="Coils"/>
    </source>
</evidence>
<keyword evidence="5" id="KW-1185">Reference proteome</keyword>
<accession>A0A266QAQ1</accession>
<protein>
    <recommendedName>
        <fullName evidence="3">Outer membrane protein assembly factor BamE domain-containing protein</fullName>
    </recommendedName>
</protein>
<dbReference type="AlphaFoldDB" id="A0A266QAQ1"/>
<dbReference type="RefSeq" id="WP_078044056.1">
    <property type="nucleotide sequence ID" value="NZ_NHNI01000001.1"/>
</dbReference>
<evidence type="ECO:0000313" key="5">
    <source>
        <dbReference type="Proteomes" id="UP000216101"/>
    </source>
</evidence>
<evidence type="ECO:0000313" key="4">
    <source>
        <dbReference type="EMBL" id="OZY86977.1"/>
    </source>
</evidence>
<gene>
    <name evidence="4" type="ORF">CBP51_08290</name>
</gene>
<dbReference type="EMBL" id="NHNI01000001">
    <property type="protein sequence ID" value="OZY86977.1"/>
    <property type="molecule type" value="Genomic_DNA"/>
</dbReference>
<feature type="domain" description="Outer membrane protein assembly factor BamE" evidence="3">
    <location>
        <begin position="74"/>
        <end position="145"/>
    </location>
</feature>
<feature type="chain" id="PRO_5012740752" description="Outer membrane protein assembly factor BamE domain-containing protein" evidence="2">
    <location>
        <begin position="21"/>
        <end position="154"/>
    </location>
</feature>
<name>A0A266QAQ1_9GAMM</name>
<keyword evidence="2" id="KW-0732">Signal</keyword>
<keyword evidence="1" id="KW-0175">Coiled coil</keyword>
<comment type="caution">
    <text evidence="4">The sequence shown here is derived from an EMBL/GenBank/DDBJ whole genome shotgun (WGS) entry which is preliminary data.</text>
</comment>
<dbReference type="InterPro" id="IPR007450">
    <property type="entry name" value="BamE_dom"/>
</dbReference>
<feature type="coiled-coil region" evidence="1">
    <location>
        <begin position="27"/>
        <end position="54"/>
    </location>
</feature>
<dbReference type="GO" id="GO:0019867">
    <property type="term" value="C:outer membrane"/>
    <property type="evidence" value="ECO:0007669"/>
    <property type="project" value="InterPro"/>
</dbReference>
<evidence type="ECO:0000259" key="3">
    <source>
        <dbReference type="Pfam" id="PF04355"/>
    </source>
</evidence>
<proteinExistence type="predicted"/>
<reference evidence="5" key="1">
    <citation type="submission" date="2017-05" db="EMBL/GenBank/DDBJ databases">
        <authorList>
            <person name="Barney B.M."/>
        </authorList>
    </citation>
    <scope>NUCLEOTIDE SEQUENCE [LARGE SCALE GENOMIC DNA]</scope>
    <source>
        <strain evidence="5">PSBB022</strain>
    </source>
</reference>
<dbReference type="Proteomes" id="UP000216101">
    <property type="component" value="Unassembled WGS sequence"/>
</dbReference>
<evidence type="ECO:0000256" key="2">
    <source>
        <dbReference type="SAM" id="SignalP"/>
    </source>
</evidence>
<dbReference type="Pfam" id="PF04355">
    <property type="entry name" value="BamE"/>
    <property type="match status" value="1"/>
</dbReference>
<feature type="signal peptide" evidence="2">
    <location>
        <begin position="1"/>
        <end position="20"/>
    </location>
</feature>